<keyword evidence="1" id="KW-0812">Transmembrane</keyword>
<proteinExistence type="predicted"/>
<evidence type="ECO:0000256" key="1">
    <source>
        <dbReference type="SAM" id="Phobius"/>
    </source>
</evidence>
<dbReference type="OrthoDB" id="5654021at2"/>
<dbReference type="AlphaFoldDB" id="A0A3N7HMU7"/>
<evidence type="ECO:0000259" key="2">
    <source>
        <dbReference type="Pfam" id="PF01957"/>
    </source>
</evidence>
<name>A0A3N7HMU7_9BURK</name>
<gene>
    <name evidence="3" type="ORF">DZC73_21610</name>
</gene>
<evidence type="ECO:0000313" key="4">
    <source>
        <dbReference type="Proteomes" id="UP000267464"/>
    </source>
</evidence>
<dbReference type="InterPro" id="IPR002810">
    <property type="entry name" value="NfeD-like_C"/>
</dbReference>
<reference evidence="3 4" key="2">
    <citation type="submission" date="2018-12" db="EMBL/GenBank/DDBJ databases">
        <title>Rhizobacter gummiphilus sp. nov., a rubber-degrading bacterium isolated from the soil of a botanical garden in Japan.</title>
        <authorList>
            <person name="Shunsuke S.S."/>
        </authorList>
    </citation>
    <scope>NUCLEOTIDE SEQUENCE [LARGE SCALE GENOMIC DNA]</scope>
    <source>
        <strain evidence="3 4">S-16</strain>
    </source>
</reference>
<reference evidence="3 4" key="1">
    <citation type="submission" date="2018-08" db="EMBL/GenBank/DDBJ databases">
        <authorList>
            <person name="Khan S.A."/>
            <person name="Jeon C.O."/>
            <person name="Chun B.H."/>
            <person name="Jeong S.E."/>
        </authorList>
    </citation>
    <scope>NUCLEOTIDE SEQUENCE [LARGE SCALE GENOMIC DNA]</scope>
    <source>
        <strain evidence="3 4">S-16</strain>
    </source>
</reference>
<sequence length="143" mass="14887">MSASTVWWLLAGVAVAAELTTGTFYLLMVALGLAAGALAAHAGLAASIQLVAASVIGGGATVLWHWKRSRMPQDRPVPENRDVNLDIGERVQVPAWEPDGTARVAYRGSTWSARLQPGAAAAPGLHRVAAVEGNWLVLAPASN</sequence>
<protein>
    <submittedName>
        <fullName evidence="3">NfeD family protein</fullName>
    </submittedName>
</protein>
<dbReference type="Proteomes" id="UP000267464">
    <property type="component" value="Unassembled WGS sequence"/>
</dbReference>
<dbReference type="Pfam" id="PF01957">
    <property type="entry name" value="NfeD"/>
    <property type="match status" value="1"/>
</dbReference>
<comment type="caution">
    <text evidence="3">The sequence shown here is derived from an EMBL/GenBank/DDBJ whole genome shotgun (WGS) entry which is preliminary data.</text>
</comment>
<dbReference type="EMBL" id="QUSW01000006">
    <property type="protein sequence ID" value="RQP22933.1"/>
    <property type="molecule type" value="Genomic_DNA"/>
</dbReference>
<feature type="domain" description="NfeD-like C-terminal" evidence="2">
    <location>
        <begin position="84"/>
        <end position="140"/>
    </location>
</feature>
<keyword evidence="1" id="KW-0472">Membrane</keyword>
<accession>A0A3N7HMU7</accession>
<feature type="transmembrane region" description="Helical" evidence="1">
    <location>
        <begin position="40"/>
        <end position="66"/>
    </location>
</feature>
<evidence type="ECO:0000313" key="3">
    <source>
        <dbReference type="EMBL" id="RQP22933.1"/>
    </source>
</evidence>
<organism evidence="3 4">
    <name type="scientific">Piscinibacter terrae</name>
    <dbReference type="NCBI Taxonomy" id="2496871"/>
    <lineage>
        <taxon>Bacteria</taxon>
        <taxon>Pseudomonadati</taxon>
        <taxon>Pseudomonadota</taxon>
        <taxon>Betaproteobacteria</taxon>
        <taxon>Burkholderiales</taxon>
        <taxon>Sphaerotilaceae</taxon>
        <taxon>Piscinibacter</taxon>
    </lineage>
</organism>
<keyword evidence="4" id="KW-1185">Reference proteome</keyword>
<keyword evidence="1" id="KW-1133">Transmembrane helix</keyword>